<dbReference type="GO" id="GO:0003723">
    <property type="term" value="F:RNA binding"/>
    <property type="evidence" value="ECO:0007669"/>
    <property type="project" value="UniProtKB-KW"/>
</dbReference>
<dbReference type="PANTHER" id="PTHR32319:SF0">
    <property type="entry name" value="BACTERIAL HEMOLYSIN-LIKE PROTEIN"/>
    <property type="match status" value="1"/>
</dbReference>
<evidence type="ECO:0000259" key="4">
    <source>
        <dbReference type="SMART" id="SM00363"/>
    </source>
</evidence>
<dbReference type="InterPro" id="IPR047048">
    <property type="entry name" value="TlyA"/>
</dbReference>
<dbReference type="GO" id="GO:0008168">
    <property type="term" value="F:methyltransferase activity"/>
    <property type="evidence" value="ECO:0007669"/>
    <property type="project" value="UniProtKB-KW"/>
</dbReference>
<evidence type="ECO:0000256" key="3">
    <source>
        <dbReference type="PROSITE-ProRule" id="PRU00182"/>
    </source>
</evidence>
<accession>A0A7K0JZZ1</accession>
<proteinExistence type="inferred from homology"/>
<keyword evidence="5" id="KW-0489">Methyltransferase</keyword>
<protein>
    <submittedName>
        <fullName evidence="5">TlyA family RNA methyltransferase</fullName>
    </submittedName>
</protein>
<dbReference type="SUPFAM" id="SSF53335">
    <property type="entry name" value="S-adenosyl-L-methionine-dependent methyltransferases"/>
    <property type="match status" value="1"/>
</dbReference>
<dbReference type="InterPro" id="IPR002942">
    <property type="entry name" value="S4_RNA-bd"/>
</dbReference>
<dbReference type="InterPro" id="IPR002877">
    <property type="entry name" value="RNA_MeTrfase_FtsJ_dom"/>
</dbReference>
<dbReference type="RefSeq" id="WP_154542662.1">
    <property type="nucleotide sequence ID" value="NZ_VUMY01000001.1"/>
</dbReference>
<dbReference type="Gene3D" id="3.40.50.150">
    <property type="entry name" value="Vaccinia Virus protein VP39"/>
    <property type="match status" value="1"/>
</dbReference>
<keyword evidence="6" id="KW-1185">Reference proteome</keyword>
<reference evidence="5 6" key="1">
    <citation type="submission" date="2019-08" db="EMBL/GenBank/DDBJ databases">
        <title>In-depth cultivation of the pig gut microbiome towards novel bacterial diversity and tailored functional studies.</title>
        <authorList>
            <person name="Wylensek D."/>
            <person name="Hitch T.C.A."/>
            <person name="Clavel T."/>
        </authorList>
    </citation>
    <scope>NUCLEOTIDE SEQUENCE [LARGE SCALE GENOMIC DNA]</scope>
    <source>
        <strain evidence="5 6">RF-GAM-744-WT-7</strain>
    </source>
</reference>
<evidence type="ECO:0000256" key="1">
    <source>
        <dbReference type="ARBA" id="ARBA00022884"/>
    </source>
</evidence>
<evidence type="ECO:0000313" key="6">
    <source>
        <dbReference type="Proteomes" id="UP000442535"/>
    </source>
</evidence>
<organism evidence="5 6">
    <name type="scientific">Mobiluncus porci</name>
    <dbReference type="NCBI Taxonomy" id="2652278"/>
    <lineage>
        <taxon>Bacteria</taxon>
        <taxon>Bacillati</taxon>
        <taxon>Actinomycetota</taxon>
        <taxon>Actinomycetes</taxon>
        <taxon>Actinomycetales</taxon>
        <taxon>Actinomycetaceae</taxon>
        <taxon>Mobiluncus</taxon>
    </lineage>
</organism>
<dbReference type="CDD" id="cd00165">
    <property type="entry name" value="S4"/>
    <property type="match status" value="1"/>
</dbReference>
<dbReference type="InterPro" id="IPR029063">
    <property type="entry name" value="SAM-dependent_MTases_sf"/>
</dbReference>
<dbReference type="Pfam" id="PF01479">
    <property type="entry name" value="S4"/>
    <property type="match status" value="1"/>
</dbReference>
<comment type="caution">
    <text evidence="5">The sequence shown here is derived from an EMBL/GenBank/DDBJ whole genome shotgun (WGS) entry which is preliminary data.</text>
</comment>
<dbReference type="AlphaFoldDB" id="A0A7K0JZZ1"/>
<dbReference type="SUPFAM" id="SSF55174">
    <property type="entry name" value="Alpha-L RNA-binding motif"/>
    <property type="match status" value="1"/>
</dbReference>
<dbReference type="EMBL" id="VUMY01000001">
    <property type="protein sequence ID" value="MST48719.1"/>
    <property type="molecule type" value="Genomic_DNA"/>
</dbReference>
<dbReference type="NCBIfam" id="TIGR00478">
    <property type="entry name" value="tly"/>
    <property type="match status" value="1"/>
</dbReference>
<dbReference type="InterPro" id="IPR004538">
    <property type="entry name" value="Hemolysin_A/TlyA"/>
</dbReference>
<dbReference type="PANTHER" id="PTHR32319">
    <property type="entry name" value="BACTERIAL HEMOLYSIN-LIKE PROTEIN"/>
    <property type="match status" value="1"/>
</dbReference>
<dbReference type="InterPro" id="IPR036986">
    <property type="entry name" value="S4_RNA-bd_sf"/>
</dbReference>
<sequence length="277" mass="29915">MKRCRLDTELVRRHLADSRTQAQAMIGAGRVLVDGQEALKPARQVELSAAIVLRDPDTVTYASRGAHKLLGALDYLDFYGPEPPRIEGAVCLDAGASTGGFTDVLLRRGAAKVFAIDVGYGQLAWRLRTDERVVNLERTNVRTLDSALIDPPAELVVGDLSFISLGLVLPALVKAATPEAQFLLMVKPQFEIGRERLGHGGVVRNEADRIETIMSVAHEAQQLGMGIAQVAPSGLAGPSGNVEYFLYFSKKFLVKEPLEGDALAEACRLAVERGPKS</sequence>
<feature type="domain" description="RNA-binding S4" evidence="4">
    <location>
        <begin position="4"/>
        <end position="70"/>
    </location>
</feature>
<comment type="similarity">
    <text evidence="2">Belongs to the TlyA family.</text>
</comment>
<name>A0A7K0JZZ1_9ACTO</name>
<dbReference type="Pfam" id="PF01728">
    <property type="entry name" value="FtsJ"/>
    <property type="match status" value="1"/>
</dbReference>
<dbReference type="SMART" id="SM00363">
    <property type="entry name" value="S4"/>
    <property type="match status" value="1"/>
</dbReference>
<dbReference type="GO" id="GO:0032259">
    <property type="term" value="P:methylation"/>
    <property type="evidence" value="ECO:0007669"/>
    <property type="project" value="UniProtKB-KW"/>
</dbReference>
<keyword evidence="1 3" id="KW-0694">RNA-binding</keyword>
<evidence type="ECO:0000313" key="5">
    <source>
        <dbReference type="EMBL" id="MST48719.1"/>
    </source>
</evidence>
<keyword evidence="5" id="KW-0808">Transferase</keyword>
<dbReference type="Gene3D" id="3.10.290.10">
    <property type="entry name" value="RNA-binding S4 domain"/>
    <property type="match status" value="1"/>
</dbReference>
<gene>
    <name evidence="5" type="ORF">FYJ63_00335</name>
</gene>
<dbReference type="CDD" id="cd02440">
    <property type="entry name" value="AdoMet_MTases"/>
    <property type="match status" value="1"/>
</dbReference>
<dbReference type="Proteomes" id="UP000442535">
    <property type="component" value="Unassembled WGS sequence"/>
</dbReference>
<dbReference type="PIRSF" id="PIRSF005578">
    <property type="entry name" value="TlyA"/>
    <property type="match status" value="1"/>
</dbReference>
<evidence type="ECO:0000256" key="2">
    <source>
        <dbReference type="ARBA" id="ARBA00029460"/>
    </source>
</evidence>
<dbReference type="PROSITE" id="PS50889">
    <property type="entry name" value="S4"/>
    <property type="match status" value="1"/>
</dbReference>